<dbReference type="Proteomes" id="UP000019489">
    <property type="component" value="Unassembled WGS sequence"/>
</dbReference>
<reference evidence="1 2" key="1">
    <citation type="submission" date="2013-08" db="EMBL/GenBank/DDBJ databases">
        <title>Intrasporangium oryzae NRRL B-24470.</title>
        <authorList>
            <person name="Liu H."/>
            <person name="Wang G."/>
        </authorList>
    </citation>
    <scope>NUCLEOTIDE SEQUENCE [LARGE SCALE GENOMIC DNA]</scope>
    <source>
        <strain evidence="1 2">NRRL B-24470</strain>
    </source>
</reference>
<evidence type="ECO:0000313" key="1">
    <source>
        <dbReference type="EMBL" id="EWT02342.1"/>
    </source>
</evidence>
<dbReference type="InterPro" id="IPR019587">
    <property type="entry name" value="Polyketide_cyclase/dehydratase"/>
</dbReference>
<sequence>MATLTRNIRINAPVDTVFELALDIRELWKFKDVALTEVDIKPEGVGTSARMFTHILGFHIEGGVEYTEVVPGQRIVAQVHFFAEKPTWTFTFEPADGRTTVTAVGEWIVKVPVVGRPIEGMMVKEHESFVELMLSNLKAQAEARTAAA</sequence>
<name>W9GAT7_9MICO</name>
<organism evidence="1 2">
    <name type="scientific">Intrasporangium oryzae NRRL B-24470</name>
    <dbReference type="NCBI Taxonomy" id="1386089"/>
    <lineage>
        <taxon>Bacteria</taxon>
        <taxon>Bacillati</taxon>
        <taxon>Actinomycetota</taxon>
        <taxon>Actinomycetes</taxon>
        <taxon>Micrococcales</taxon>
        <taxon>Intrasporangiaceae</taxon>
        <taxon>Intrasporangium</taxon>
    </lineage>
</organism>
<dbReference type="AlphaFoldDB" id="W9GAT7"/>
<dbReference type="Gene3D" id="3.30.530.20">
    <property type="match status" value="1"/>
</dbReference>
<proteinExistence type="predicted"/>
<dbReference type="InterPro" id="IPR023393">
    <property type="entry name" value="START-like_dom_sf"/>
</dbReference>
<dbReference type="RefSeq" id="WP_034803375.1">
    <property type="nucleotide sequence ID" value="NZ_AWSA01000011.1"/>
</dbReference>
<dbReference type="STRING" id="1386089.N865_06070"/>
<evidence type="ECO:0000313" key="2">
    <source>
        <dbReference type="Proteomes" id="UP000019489"/>
    </source>
</evidence>
<dbReference type="CDD" id="cd07814">
    <property type="entry name" value="SRPBCC_CalC_Aha1-like"/>
    <property type="match status" value="1"/>
</dbReference>
<dbReference type="Pfam" id="PF10604">
    <property type="entry name" value="Polyketide_cyc2"/>
    <property type="match status" value="1"/>
</dbReference>
<accession>W9GAT7</accession>
<gene>
    <name evidence="1" type="ORF">N865_06070</name>
</gene>
<keyword evidence="2" id="KW-1185">Reference proteome</keyword>
<protein>
    <submittedName>
        <fullName evidence="1">Bacterio-opsin linked protein</fullName>
    </submittedName>
</protein>
<comment type="caution">
    <text evidence="1">The sequence shown here is derived from an EMBL/GenBank/DDBJ whole genome shotgun (WGS) entry which is preliminary data.</text>
</comment>
<dbReference type="EMBL" id="AWSA01000011">
    <property type="protein sequence ID" value="EWT02342.1"/>
    <property type="molecule type" value="Genomic_DNA"/>
</dbReference>
<dbReference type="SUPFAM" id="SSF55961">
    <property type="entry name" value="Bet v1-like"/>
    <property type="match status" value="1"/>
</dbReference>